<evidence type="ECO:0000313" key="6">
    <source>
        <dbReference type="Proteomes" id="UP000189818"/>
    </source>
</evidence>
<dbReference type="GO" id="GO:0016491">
    <property type="term" value="F:oxidoreductase activity"/>
    <property type="evidence" value="ECO:0007669"/>
    <property type="project" value="UniProtKB-KW"/>
</dbReference>
<dbReference type="Gene3D" id="3.40.109.10">
    <property type="entry name" value="NADH Oxidase"/>
    <property type="match status" value="1"/>
</dbReference>
<dbReference type="InterPro" id="IPR029479">
    <property type="entry name" value="Nitroreductase"/>
</dbReference>
<dbReference type="STRING" id="439228.SAMN06295920_10122"/>
<organism evidence="5 6">
    <name type="scientific">Rhizorhabdus histidinilytica</name>
    <dbReference type="NCBI Taxonomy" id="439228"/>
    <lineage>
        <taxon>Bacteria</taxon>
        <taxon>Pseudomonadati</taxon>
        <taxon>Pseudomonadota</taxon>
        <taxon>Alphaproteobacteria</taxon>
        <taxon>Sphingomonadales</taxon>
        <taxon>Sphingomonadaceae</taxon>
        <taxon>Rhizorhabdus</taxon>
    </lineage>
</organism>
<dbReference type="RefSeq" id="WP_079646022.1">
    <property type="nucleotide sequence ID" value="NZ_FUYM01000001.1"/>
</dbReference>
<dbReference type="PANTHER" id="PTHR43673:SF10">
    <property type="entry name" value="NADH DEHYDROGENASE_NAD(P)H NITROREDUCTASE XCC3605-RELATED"/>
    <property type="match status" value="1"/>
</dbReference>
<dbReference type="Pfam" id="PF00881">
    <property type="entry name" value="Nitroreductase"/>
    <property type="match status" value="2"/>
</dbReference>
<proteinExistence type="inferred from homology"/>
<feature type="compositionally biased region" description="Basic and acidic residues" evidence="3">
    <location>
        <begin position="164"/>
        <end position="178"/>
    </location>
</feature>
<keyword evidence="6" id="KW-1185">Reference proteome</keyword>
<evidence type="ECO:0000256" key="2">
    <source>
        <dbReference type="ARBA" id="ARBA00023002"/>
    </source>
</evidence>
<dbReference type="AlphaFoldDB" id="A0A1T4ZQF3"/>
<dbReference type="PANTHER" id="PTHR43673">
    <property type="entry name" value="NAD(P)H NITROREDUCTASE YDGI-RELATED"/>
    <property type="match status" value="1"/>
</dbReference>
<evidence type="ECO:0000256" key="3">
    <source>
        <dbReference type="SAM" id="MobiDB-lite"/>
    </source>
</evidence>
<dbReference type="OrthoDB" id="9802510at2"/>
<feature type="domain" description="Nitroreductase" evidence="4">
    <location>
        <begin position="74"/>
        <end position="155"/>
    </location>
</feature>
<evidence type="ECO:0000259" key="4">
    <source>
        <dbReference type="Pfam" id="PF00881"/>
    </source>
</evidence>
<dbReference type="CDD" id="cd02138">
    <property type="entry name" value="TdsD-like"/>
    <property type="match status" value="1"/>
</dbReference>
<reference evidence="6" key="1">
    <citation type="submission" date="2017-02" db="EMBL/GenBank/DDBJ databases">
        <authorList>
            <person name="Varghese N."/>
            <person name="Submissions S."/>
        </authorList>
    </citation>
    <scope>NUCLEOTIDE SEQUENCE [LARGE SCALE GENOMIC DNA]</scope>
    <source>
        <strain evidence="6">UM2</strain>
    </source>
</reference>
<comment type="similarity">
    <text evidence="1">Belongs to the nitroreductase family.</text>
</comment>
<sequence>MTDRSSDTKVDRLFLDRWSPRAFDGSRLSAEERDTLFDAARWAPSAFNAQPWRLLYAEKGDADWDRFVGLLLPANQAWAGNSSLLIFFVSDTSFKDSPSHTHSFDTGAAWMSLALQAEKLGLRAHGMAGVDFDAARRELGVPDGFRIEAAAAVGRQADPSVLPEKYREREKPSDRKPLDQVAFAGNFAG</sequence>
<evidence type="ECO:0000313" key="5">
    <source>
        <dbReference type="EMBL" id="SKB24885.1"/>
    </source>
</evidence>
<feature type="domain" description="Nitroreductase" evidence="4">
    <location>
        <begin position="16"/>
        <end position="61"/>
    </location>
</feature>
<evidence type="ECO:0000256" key="1">
    <source>
        <dbReference type="ARBA" id="ARBA00007118"/>
    </source>
</evidence>
<name>A0A1T4ZQF3_9SPHN</name>
<accession>A0A1T4ZQF3</accession>
<protein>
    <submittedName>
        <fullName evidence="5">Nitroreductase family protein</fullName>
    </submittedName>
</protein>
<dbReference type="EMBL" id="FUYM01000001">
    <property type="protein sequence ID" value="SKB24885.1"/>
    <property type="molecule type" value="Genomic_DNA"/>
</dbReference>
<dbReference type="InterPro" id="IPR000415">
    <property type="entry name" value="Nitroreductase-like"/>
</dbReference>
<gene>
    <name evidence="5" type="ORF">SAMN06295920_10122</name>
</gene>
<dbReference type="Proteomes" id="UP000189818">
    <property type="component" value="Unassembled WGS sequence"/>
</dbReference>
<dbReference type="SUPFAM" id="SSF55469">
    <property type="entry name" value="FMN-dependent nitroreductase-like"/>
    <property type="match status" value="1"/>
</dbReference>
<feature type="region of interest" description="Disordered" evidence="3">
    <location>
        <begin position="159"/>
        <end position="179"/>
    </location>
</feature>
<keyword evidence="2" id="KW-0560">Oxidoreductase</keyword>